<name>A0AAV9ZBJ3_9AGAR</name>
<dbReference type="Proteomes" id="UP001362999">
    <property type="component" value="Unassembled WGS sequence"/>
</dbReference>
<protein>
    <recommendedName>
        <fullName evidence="5">Secreted protein</fullName>
    </recommendedName>
</protein>
<comment type="caution">
    <text evidence="3">The sequence shown here is derived from an EMBL/GenBank/DDBJ whole genome shotgun (WGS) entry which is preliminary data.</text>
</comment>
<dbReference type="EMBL" id="JAWWNJ010000167">
    <property type="protein sequence ID" value="KAK6977541.1"/>
    <property type="molecule type" value="Genomic_DNA"/>
</dbReference>
<feature type="chain" id="PRO_5043967809" description="Secreted protein" evidence="2">
    <location>
        <begin position="21"/>
        <end position="156"/>
    </location>
</feature>
<evidence type="ECO:0000256" key="2">
    <source>
        <dbReference type="SAM" id="SignalP"/>
    </source>
</evidence>
<feature type="compositionally biased region" description="Gly residues" evidence="1">
    <location>
        <begin position="95"/>
        <end position="104"/>
    </location>
</feature>
<keyword evidence="4" id="KW-1185">Reference proteome</keyword>
<evidence type="ECO:0000256" key="1">
    <source>
        <dbReference type="SAM" id="MobiDB-lite"/>
    </source>
</evidence>
<feature type="region of interest" description="Disordered" evidence="1">
    <location>
        <begin position="33"/>
        <end position="70"/>
    </location>
</feature>
<reference evidence="3 4" key="1">
    <citation type="journal article" date="2024" name="J Genomics">
        <title>Draft genome sequencing and assembly of Favolaschia claudopus CIRM-BRFM 2984 isolated from oak limbs.</title>
        <authorList>
            <person name="Navarro D."/>
            <person name="Drula E."/>
            <person name="Chaduli D."/>
            <person name="Cazenave R."/>
            <person name="Ahrendt S."/>
            <person name="Wang J."/>
            <person name="Lipzen A."/>
            <person name="Daum C."/>
            <person name="Barry K."/>
            <person name="Grigoriev I.V."/>
            <person name="Favel A."/>
            <person name="Rosso M.N."/>
            <person name="Martin F."/>
        </authorList>
    </citation>
    <scope>NUCLEOTIDE SEQUENCE [LARGE SCALE GENOMIC DNA]</scope>
    <source>
        <strain evidence="3 4">CIRM-BRFM 2984</strain>
    </source>
</reference>
<dbReference type="AlphaFoldDB" id="A0AAV9ZBJ3"/>
<keyword evidence="2" id="KW-0732">Signal</keyword>
<evidence type="ECO:0000313" key="4">
    <source>
        <dbReference type="Proteomes" id="UP001362999"/>
    </source>
</evidence>
<evidence type="ECO:0008006" key="5">
    <source>
        <dbReference type="Google" id="ProtNLM"/>
    </source>
</evidence>
<feature type="compositionally biased region" description="Low complexity" evidence="1">
    <location>
        <begin position="105"/>
        <end position="115"/>
    </location>
</feature>
<evidence type="ECO:0000313" key="3">
    <source>
        <dbReference type="EMBL" id="KAK6977541.1"/>
    </source>
</evidence>
<gene>
    <name evidence="3" type="ORF">R3P38DRAFT_3236949</name>
</gene>
<feature type="region of interest" description="Disordered" evidence="1">
    <location>
        <begin position="93"/>
        <end position="156"/>
    </location>
</feature>
<organism evidence="3 4">
    <name type="scientific">Favolaschia claudopus</name>
    <dbReference type="NCBI Taxonomy" id="2862362"/>
    <lineage>
        <taxon>Eukaryota</taxon>
        <taxon>Fungi</taxon>
        <taxon>Dikarya</taxon>
        <taxon>Basidiomycota</taxon>
        <taxon>Agaricomycotina</taxon>
        <taxon>Agaricomycetes</taxon>
        <taxon>Agaricomycetidae</taxon>
        <taxon>Agaricales</taxon>
        <taxon>Marasmiineae</taxon>
        <taxon>Mycenaceae</taxon>
        <taxon>Favolaschia</taxon>
    </lineage>
</organism>
<accession>A0AAV9ZBJ3</accession>
<feature type="signal peptide" evidence="2">
    <location>
        <begin position="1"/>
        <end position="20"/>
    </location>
</feature>
<sequence>MRRKLYPQISWLWLLIPAPALMPPHRRSLRTFRGNSTASTAPAEERRGFHRLGRRVPGPPRLRRSLPSGVSQADAANDAAAWAALGTANVSTFTGGTGSSGWGTGWPSTTGNSGWDLDDDDDGPAWGSPQSNSVGWGAPAWGDDSERGWDSSAPNN</sequence>
<proteinExistence type="predicted"/>